<dbReference type="InterPro" id="IPR020476">
    <property type="entry name" value="Nudix_hydrolase"/>
</dbReference>
<feature type="region of interest" description="Disordered" evidence="3">
    <location>
        <begin position="34"/>
        <end position="55"/>
    </location>
</feature>
<dbReference type="GO" id="GO:0005829">
    <property type="term" value="C:cytosol"/>
    <property type="evidence" value="ECO:0007669"/>
    <property type="project" value="TreeGrafter"/>
</dbReference>
<organism evidence="5 6">
    <name type="scientific">Phialophora macrospora</name>
    <dbReference type="NCBI Taxonomy" id="1851006"/>
    <lineage>
        <taxon>Eukaryota</taxon>
        <taxon>Fungi</taxon>
        <taxon>Dikarya</taxon>
        <taxon>Ascomycota</taxon>
        <taxon>Pezizomycotina</taxon>
        <taxon>Eurotiomycetes</taxon>
        <taxon>Chaetothyriomycetidae</taxon>
        <taxon>Chaetothyriales</taxon>
        <taxon>Herpotrichiellaceae</taxon>
        <taxon>Phialophora</taxon>
    </lineage>
</organism>
<sequence length="268" mass="28638">MTMSTPHPRVGVAVFILHPVETETDIDTGSAITHNNINNNSTPRPQLQASSSPSPKKAYKFILGKRLGSHGAGTLGLPGGHLEFGESFEDCAAREIMEETGLDVEDVEFLTATNDVMPLEEAPRAEAGTGAGAGTDGLTSTRNQGKHYVTIFMTARVKGARGPSTSTGTSTTEDPQFPEAKLLEPNKCAGWEWVSWDDLLRWAAPQLRVIQSHGARTKGEAVRDAIHAAAVAAEAEKGLREQDDGPRPLFSPIIALLVQRPGVVPSVR</sequence>
<dbReference type="PANTHER" id="PTHR16099:SF5">
    <property type="entry name" value="NUCLEOTIDE TRIPHOSPHATE DIPHOSPHATASE NUDT15"/>
    <property type="match status" value="1"/>
</dbReference>
<accession>A0A0D2E757</accession>
<dbReference type="PROSITE" id="PS51462">
    <property type="entry name" value="NUDIX"/>
    <property type="match status" value="1"/>
</dbReference>
<dbReference type="InterPro" id="IPR000086">
    <property type="entry name" value="NUDIX_hydrolase_dom"/>
</dbReference>
<protein>
    <recommendedName>
        <fullName evidence="4">Nudix hydrolase domain-containing protein</fullName>
    </recommendedName>
</protein>
<dbReference type="GO" id="GO:0035539">
    <property type="term" value="F:8-oxo-7,8-dihydrodeoxyguanosine triphosphate pyrophosphatase activity"/>
    <property type="evidence" value="ECO:0007669"/>
    <property type="project" value="TreeGrafter"/>
</dbReference>
<dbReference type="Pfam" id="PF00293">
    <property type="entry name" value="NUDIX"/>
    <property type="match status" value="1"/>
</dbReference>
<dbReference type="GO" id="GO:0006203">
    <property type="term" value="P:dGTP catabolic process"/>
    <property type="evidence" value="ECO:0007669"/>
    <property type="project" value="TreeGrafter"/>
</dbReference>
<comment type="similarity">
    <text evidence="2">Belongs to the Nudix hydrolase family.</text>
</comment>
<evidence type="ECO:0000313" key="6">
    <source>
        <dbReference type="Proteomes" id="UP000054266"/>
    </source>
</evidence>
<keyword evidence="6" id="KW-1185">Reference proteome</keyword>
<keyword evidence="1 2" id="KW-0378">Hydrolase</keyword>
<dbReference type="PROSITE" id="PS00893">
    <property type="entry name" value="NUDIX_BOX"/>
    <property type="match status" value="1"/>
</dbReference>
<dbReference type="Gene3D" id="3.90.79.10">
    <property type="entry name" value="Nucleoside Triphosphate Pyrophosphohydrolase"/>
    <property type="match status" value="1"/>
</dbReference>
<dbReference type="HOGENOM" id="CLU_037162_9_0_1"/>
<reference evidence="5 6" key="1">
    <citation type="submission" date="2015-01" db="EMBL/GenBank/DDBJ databases">
        <title>The Genome Sequence of Capronia semiimmersa CBS27337.</title>
        <authorList>
            <consortium name="The Broad Institute Genomics Platform"/>
            <person name="Cuomo C."/>
            <person name="de Hoog S."/>
            <person name="Gorbushina A."/>
            <person name="Stielow B."/>
            <person name="Teixiera M."/>
            <person name="Abouelleil A."/>
            <person name="Chapman S.B."/>
            <person name="Priest M."/>
            <person name="Young S.K."/>
            <person name="Wortman J."/>
            <person name="Nusbaum C."/>
            <person name="Birren B."/>
        </authorList>
    </citation>
    <scope>NUCLEOTIDE SEQUENCE [LARGE SCALE GENOMIC DNA]</scope>
    <source>
        <strain evidence="5 6">CBS 27337</strain>
    </source>
</reference>
<evidence type="ECO:0000256" key="2">
    <source>
        <dbReference type="RuleBase" id="RU003476"/>
    </source>
</evidence>
<evidence type="ECO:0000256" key="1">
    <source>
        <dbReference type="ARBA" id="ARBA00022801"/>
    </source>
</evidence>
<evidence type="ECO:0000256" key="3">
    <source>
        <dbReference type="SAM" id="MobiDB-lite"/>
    </source>
</evidence>
<dbReference type="SUPFAM" id="SSF55811">
    <property type="entry name" value="Nudix"/>
    <property type="match status" value="1"/>
</dbReference>
<dbReference type="EMBL" id="KN846957">
    <property type="protein sequence ID" value="KIW70147.1"/>
    <property type="molecule type" value="Genomic_DNA"/>
</dbReference>
<dbReference type="Proteomes" id="UP000054266">
    <property type="component" value="Unassembled WGS sequence"/>
</dbReference>
<name>A0A0D2E757_9EURO</name>
<feature type="domain" description="Nudix hydrolase" evidence="4">
    <location>
        <begin position="7"/>
        <end position="216"/>
    </location>
</feature>
<dbReference type="InterPro" id="IPR015797">
    <property type="entry name" value="NUDIX_hydrolase-like_dom_sf"/>
</dbReference>
<evidence type="ECO:0000259" key="4">
    <source>
        <dbReference type="PROSITE" id="PS51462"/>
    </source>
</evidence>
<gene>
    <name evidence="5" type="ORF">PV04_02447</name>
</gene>
<dbReference type="CDD" id="cd04678">
    <property type="entry name" value="NUDIX_MTH2_Nudt15"/>
    <property type="match status" value="1"/>
</dbReference>
<proteinExistence type="inferred from homology"/>
<dbReference type="InterPro" id="IPR020084">
    <property type="entry name" value="NUDIX_hydrolase_CS"/>
</dbReference>
<dbReference type="AlphaFoldDB" id="A0A0D2E757"/>
<dbReference type="PRINTS" id="PR00502">
    <property type="entry name" value="NUDIXFAMILY"/>
</dbReference>
<evidence type="ECO:0000313" key="5">
    <source>
        <dbReference type="EMBL" id="KIW70147.1"/>
    </source>
</evidence>
<feature type="compositionally biased region" description="Polar residues" evidence="3">
    <location>
        <begin position="34"/>
        <end position="48"/>
    </location>
</feature>
<dbReference type="STRING" id="5601.A0A0D2E757"/>
<dbReference type="PANTHER" id="PTHR16099">
    <property type="entry name" value="8-OXO-DGTP DIPHOSPHATES NUDT15"/>
    <property type="match status" value="1"/>
</dbReference>